<dbReference type="RefSeq" id="WP_166136292.1">
    <property type="nucleotide sequence ID" value="NZ_JAAOBY010000005.1"/>
</dbReference>
<comment type="caution">
    <text evidence="4">The sequence shown here is derived from an EMBL/GenBank/DDBJ whole genome shotgun (WGS) entry which is preliminary data.</text>
</comment>
<evidence type="ECO:0000256" key="1">
    <source>
        <dbReference type="ARBA" id="ARBA00022679"/>
    </source>
</evidence>
<evidence type="ECO:0000259" key="3">
    <source>
        <dbReference type="Pfam" id="PF02709"/>
    </source>
</evidence>
<evidence type="ECO:0000259" key="2">
    <source>
        <dbReference type="Pfam" id="PF00535"/>
    </source>
</evidence>
<keyword evidence="5" id="KW-1185">Reference proteome</keyword>
<gene>
    <name evidence="4" type="ORF">H8R26_09475</name>
</gene>
<dbReference type="InterPro" id="IPR050834">
    <property type="entry name" value="Glycosyltransf_2"/>
</dbReference>
<organism evidence="4 5">
    <name type="scientific">Flavobacterium turcicum</name>
    <dbReference type="NCBI Taxonomy" id="2764718"/>
    <lineage>
        <taxon>Bacteria</taxon>
        <taxon>Pseudomonadati</taxon>
        <taxon>Bacteroidota</taxon>
        <taxon>Flavobacteriia</taxon>
        <taxon>Flavobacteriales</taxon>
        <taxon>Flavobacteriaceae</taxon>
        <taxon>Flavobacterium</taxon>
    </lineage>
</organism>
<protein>
    <submittedName>
        <fullName evidence="4">Glycosyltransferase family 2 protein</fullName>
    </submittedName>
</protein>
<sequence length="283" mass="33108">MSHKKISVIVPCYNQVKYLNECLISVLNQTYSDWECIIVNDGSQDHTEKVALEWLEKDIRFRYLFQENQGLCSARNLGISNAVGEFILPLDADDKISSTYLANAIIEFENDSSLKLVYCLAEKFGEESGLWQLPDFNLYNLSQNNLIFCSAVYKKKDWELIGGYDSKMIYGWEDWEFWIAMLKNGGNVKRIEEVGFYYRIKSKSMLDSINYKNANYLSNYLSIKHADFFVKHYGSFKKMKQEVIQITNEYEYKLTSEKFAIDVFCSVFFGFSIFGKYRKPKNN</sequence>
<dbReference type="CDD" id="cd00761">
    <property type="entry name" value="Glyco_tranf_GTA_type"/>
    <property type="match status" value="1"/>
</dbReference>
<dbReference type="Pfam" id="PF02709">
    <property type="entry name" value="Glyco_transf_7C"/>
    <property type="match status" value="1"/>
</dbReference>
<dbReference type="InterPro" id="IPR001173">
    <property type="entry name" value="Glyco_trans_2-like"/>
</dbReference>
<proteinExistence type="predicted"/>
<dbReference type="PANTHER" id="PTHR43685">
    <property type="entry name" value="GLYCOSYLTRANSFERASE"/>
    <property type="match status" value="1"/>
</dbReference>
<name>A0ABR7JHB7_9FLAO</name>
<dbReference type="PANTHER" id="PTHR43685:SF2">
    <property type="entry name" value="GLYCOSYLTRANSFERASE 2-LIKE DOMAIN-CONTAINING PROTEIN"/>
    <property type="match status" value="1"/>
</dbReference>
<dbReference type="SUPFAM" id="SSF53448">
    <property type="entry name" value="Nucleotide-diphospho-sugar transferases"/>
    <property type="match status" value="1"/>
</dbReference>
<dbReference type="EMBL" id="JACRUM010000004">
    <property type="protein sequence ID" value="MBC5863651.1"/>
    <property type="molecule type" value="Genomic_DNA"/>
</dbReference>
<dbReference type="Proteomes" id="UP000621670">
    <property type="component" value="Unassembled WGS sequence"/>
</dbReference>
<dbReference type="InterPro" id="IPR027791">
    <property type="entry name" value="Galactosyl_T_C"/>
</dbReference>
<dbReference type="InterPro" id="IPR029044">
    <property type="entry name" value="Nucleotide-diphossugar_trans"/>
</dbReference>
<evidence type="ECO:0000313" key="5">
    <source>
        <dbReference type="Proteomes" id="UP000621670"/>
    </source>
</evidence>
<reference evidence="4 5" key="1">
    <citation type="submission" date="2020-08" db="EMBL/GenBank/DDBJ databases">
        <title>Description of novel Flavobacterium F-400 isolate.</title>
        <authorList>
            <person name="Saticioglu I."/>
            <person name="Duman M."/>
            <person name="Altun S."/>
        </authorList>
    </citation>
    <scope>NUCLEOTIDE SEQUENCE [LARGE SCALE GENOMIC DNA]</scope>
    <source>
        <strain evidence="4 5">F-400</strain>
    </source>
</reference>
<dbReference type="Pfam" id="PF00535">
    <property type="entry name" value="Glycos_transf_2"/>
    <property type="match status" value="1"/>
</dbReference>
<feature type="domain" description="Glycosyltransferase 2-like" evidence="2">
    <location>
        <begin position="7"/>
        <end position="143"/>
    </location>
</feature>
<feature type="domain" description="Galactosyltransferase C-terminal" evidence="3">
    <location>
        <begin position="144"/>
        <end position="201"/>
    </location>
</feature>
<dbReference type="Gene3D" id="3.90.550.10">
    <property type="entry name" value="Spore Coat Polysaccharide Biosynthesis Protein SpsA, Chain A"/>
    <property type="match status" value="1"/>
</dbReference>
<accession>A0ABR7JHB7</accession>
<evidence type="ECO:0000313" key="4">
    <source>
        <dbReference type="EMBL" id="MBC5863651.1"/>
    </source>
</evidence>
<keyword evidence="1" id="KW-0808">Transferase</keyword>